<evidence type="ECO:0000256" key="7">
    <source>
        <dbReference type="ARBA" id="ARBA00023004"/>
    </source>
</evidence>
<evidence type="ECO:0000256" key="8">
    <source>
        <dbReference type="ARBA" id="ARBA00023014"/>
    </source>
</evidence>
<keyword evidence="9 11" id="KW-0535">Nitrogen fixation</keyword>
<feature type="region of interest" description="Disordered" evidence="13">
    <location>
        <begin position="1"/>
        <end position="20"/>
    </location>
</feature>
<proteinExistence type="inferred from homology"/>
<keyword evidence="6 12" id="KW-0560">Oxidoreductase</keyword>
<keyword evidence="3 12" id="KW-0479">Metal-binding</keyword>
<dbReference type="GO" id="GO:0046872">
    <property type="term" value="F:metal ion binding"/>
    <property type="evidence" value="ECO:0007669"/>
    <property type="project" value="UniProtKB-KW"/>
</dbReference>
<dbReference type="GO" id="GO:0051536">
    <property type="term" value="F:iron-sulfur cluster binding"/>
    <property type="evidence" value="ECO:0007669"/>
    <property type="project" value="UniProtKB-KW"/>
</dbReference>
<dbReference type="PANTHER" id="PTHR43457">
    <property type="entry name" value="NITROGENASE MOLYBDENUM-IRON PROTEIN ALPHA CHAIN"/>
    <property type="match status" value="1"/>
</dbReference>
<accession>C0QKL1</accession>
<dbReference type="Pfam" id="PF00148">
    <property type="entry name" value="Oxidored_nitro"/>
    <property type="match status" value="1"/>
</dbReference>
<dbReference type="Gene3D" id="3.40.50.12380">
    <property type="entry name" value="Nitrogenase MoFe cofactor biosynthesis protein NifE, C-terminal"/>
    <property type="match status" value="1"/>
</dbReference>
<evidence type="ECO:0000256" key="13">
    <source>
        <dbReference type="SAM" id="MobiDB-lite"/>
    </source>
</evidence>
<evidence type="ECO:0000256" key="9">
    <source>
        <dbReference type="ARBA" id="ARBA00023231"/>
    </source>
</evidence>
<dbReference type="InterPro" id="IPR010143">
    <property type="entry name" value="Nase_comp1_asu"/>
</dbReference>
<gene>
    <name evidence="15" type="primary">nifD2</name>
    <name evidence="15" type="ordered locus">HRM2_09700</name>
</gene>
<dbReference type="PROSITE" id="PS00699">
    <property type="entry name" value="NITROGENASE_1_1"/>
    <property type="match status" value="1"/>
</dbReference>
<evidence type="ECO:0000259" key="14">
    <source>
        <dbReference type="Pfam" id="PF00148"/>
    </source>
</evidence>
<comment type="cofactor">
    <cofactor evidence="1">
        <name>[8Fe-7S] cluster</name>
        <dbReference type="ChEBI" id="CHEBI:21143"/>
    </cofactor>
</comment>
<dbReference type="eggNOG" id="COG2710">
    <property type="taxonomic scope" value="Bacteria"/>
</dbReference>
<dbReference type="AlphaFoldDB" id="C0QKL1"/>
<name>C0QKL1_DESAH</name>
<dbReference type="Gene3D" id="3.40.50.1980">
    <property type="entry name" value="Nitrogenase molybdenum iron protein domain"/>
    <property type="match status" value="2"/>
</dbReference>
<comment type="similarity">
    <text evidence="2 11">Belongs to the NifD/NifK/NifE/NifN family.</text>
</comment>
<keyword evidence="4" id="KW-0547">Nucleotide-binding</keyword>
<keyword evidence="8" id="KW-0411">Iron-sulfur</keyword>
<dbReference type="PROSITE" id="PS00090">
    <property type="entry name" value="NITROGENASE_1_2"/>
    <property type="match status" value="1"/>
</dbReference>
<evidence type="ECO:0000256" key="6">
    <source>
        <dbReference type="ARBA" id="ARBA00023002"/>
    </source>
</evidence>
<dbReference type="OrthoDB" id="9762718at2"/>
<evidence type="ECO:0000313" key="15">
    <source>
        <dbReference type="EMBL" id="ACN14082.1"/>
    </source>
</evidence>
<dbReference type="EMBL" id="CP001087">
    <property type="protein sequence ID" value="ACN14082.1"/>
    <property type="molecule type" value="Genomic_DNA"/>
</dbReference>
<feature type="domain" description="Nitrogenase/oxidoreductase component 1" evidence="14">
    <location>
        <begin position="74"/>
        <end position="529"/>
    </location>
</feature>
<dbReference type="KEGG" id="dat:HRM2_09700"/>
<dbReference type="NCBIfam" id="TIGR01862">
    <property type="entry name" value="N2-ase-Ialpha"/>
    <property type="match status" value="1"/>
</dbReference>
<dbReference type="STRING" id="177437.HRM2_09700"/>
<dbReference type="Proteomes" id="UP000000442">
    <property type="component" value="Chromosome"/>
</dbReference>
<dbReference type="RefSeq" id="WP_015902871.1">
    <property type="nucleotide sequence ID" value="NC_012108.1"/>
</dbReference>
<sequence>MSLKTKDQIETTTGRTEIPDPEMVKKELIAKYPTKVARKRSKQIMPNTTDECGNPTVMGANVRTVPGIITQRGCCYAGCKGVIMGPTRDIVNLVHGPIGCSFYAWLTRRNQTRPPTDQDDNYMTYCFSTDMQDNDIVFGGEKKLKAAIQEAYDNFKPKAISIFSTCPVGLIGDDVHAVAREMKEKLGINVFGFSCEGYKGVSQSAGHHIANNGIFTHVVGENDTIMDADYKINLLGEYNIGGDAFEIDRILGLCGISLVSTFSGNSSYDQFANCHTADLNAVMCHRSINYVADMLEIRYGIPWIKINFIGAQATAKSLRKIAQYFDEPELIERVEAVIAAELPEIERVKEEVKQRCEGKLAMMFVGGSRAHSYQGIFKEIGMRTISAGYEFAHRDDYEGRRVIDDIKVDADSRNIQELEITRDETRYNPRKTEAEMAELAEKGVAFKEYNGMMADMDPNALVIDDISQYETEKLIEIYKPDLYCAGIKEKYAVQKSGIPMKQLHSYDSGGPYAGFKGAINFYKEIDRMVNSKVWGYIQAPWQGSPELSAKYGWE</sequence>
<evidence type="ECO:0000256" key="3">
    <source>
        <dbReference type="ARBA" id="ARBA00022723"/>
    </source>
</evidence>
<evidence type="ECO:0000256" key="5">
    <source>
        <dbReference type="ARBA" id="ARBA00022840"/>
    </source>
</evidence>
<organism evidence="15 16">
    <name type="scientific">Desulforapulum autotrophicum (strain ATCC 43914 / DSM 3382 / VKM B-1955 / HRM2)</name>
    <name type="common">Desulfobacterium autotrophicum</name>
    <dbReference type="NCBI Taxonomy" id="177437"/>
    <lineage>
        <taxon>Bacteria</taxon>
        <taxon>Pseudomonadati</taxon>
        <taxon>Thermodesulfobacteriota</taxon>
        <taxon>Desulfobacteria</taxon>
        <taxon>Desulfobacterales</taxon>
        <taxon>Desulfobacteraceae</taxon>
        <taxon>Desulforapulum</taxon>
    </lineage>
</organism>
<evidence type="ECO:0000313" key="16">
    <source>
        <dbReference type="Proteomes" id="UP000000442"/>
    </source>
</evidence>
<dbReference type="GO" id="GO:0016163">
    <property type="term" value="F:nitrogenase activity"/>
    <property type="evidence" value="ECO:0007669"/>
    <property type="project" value="UniProtKB-EC"/>
</dbReference>
<dbReference type="SUPFAM" id="SSF53807">
    <property type="entry name" value="Helical backbone' metal receptor"/>
    <property type="match status" value="1"/>
</dbReference>
<keyword evidence="16" id="KW-1185">Reference proteome</keyword>
<evidence type="ECO:0000256" key="2">
    <source>
        <dbReference type="ARBA" id="ARBA00011002"/>
    </source>
</evidence>
<dbReference type="GO" id="GO:0005524">
    <property type="term" value="F:ATP binding"/>
    <property type="evidence" value="ECO:0007669"/>
    <property type="project" value="UniProtKB-KW"/>
</dbReference>
<evidence type="ECO:0000256" key="12">
    <source>
        <dbReference type="RuleBase" id="RU004022"/>
    </source>
</evidence>
<reference evidence="15 16" key="1">
    <citation type="journal article" date="2009" name="Environ. Microbiol.">
        <title>Genome sequence of Desulfobacterium autotrophicum HRM2, a marine sulfate reducer oxidizing organic carbon completely to carbon dioxide.</title>
        <authorList>
            <person name="Strittmatter A.W."/>
            <person name="Liesegang H."/>
            <person name="Rabus R."/>
            <person name="Decker I."/>
            <person name="Amann J."/>
            <person name="Andres S."/>
            <person name="Henne A."/>
            <person name="Fricke W.F."/>
            <person name="Martinez-Arias R."/>
            <person name="Bartels D."/>
            <person name="Goesmann A."/>
            <person name="Krause L."/>
            <person name="Puehler A."/>
            <person name="Klenk H.P."/>
            <person name="Richter M."/>
            <person name="Schuler M."/>
            <person name="Gloeckner F.O."/>
            <person name="Meyerdierks A."/>
            <person name="Gottschalk G."/>
            <person name="Amann R."/>
        </authorList>
    </citation>
    <scope>NUCLEOTIDE SEQUENCE [LARGE SCALE GENOMIC DNA]</scope>
    <source>
        <strain evidence="16">ATCC 43914 / DSM 3382 / HRM2</strain>
    </source>
</reference>
<evidence type="ECO:0000256" key="1">
    <source>
        <dbReference type="ARBA" id="ARBA00001919"/>
    </source>
</evidence>
<evidence type="ECO:0000256" key="10">
    <source>
        <dbReference type="ARBA" id="ARBA00047967"/>
    </source>
</evidence>
<protein>
    <recommendedName>
        <fullName evidence="12">Nitrogenase protein alpha chain</fullName>
        <ecNumber evidence="12">1.18.6.1</ecNumber>
    </recommendedName>
</protein>
<evidence type="ECO:0000256" key="11">
    <source>
        <dbReference type="RuleBase" id="RU004021"/>
    </source>
</evidence>
<dbReference type="HOGENOM" id="CLU_025876_1_1_7"/>
<comment type="catalytic activity">
    <reaction evidence="10 12">
        <text>N2 + 8 reduced [2Fe-2S]-[ferredoxin] + 16 ATP + 16 H2O = H2 + 8 oxidized [2Fe-2S]-[ferredoxin] + 2 NH4(+) + 16 ADP + 16 phosphate + 6 H(+)</text>
        <dbReference type="Rhea" id="RHEA:21448"/>
        <dbReference type="Rhea" id="RHEA-COMP:10000"/>
        <dbReference type="Rhea" id="RHEA-COMP:10001"/>
        <dbReference type="ChEBI" id="CHEBI:15377"/>
        <dbReference type="ChEBI" id="CHEBI:15378"/>
        <dbReference type="ChEBI" id="CHEBI:17997"/>
        <dbReference type="ChEBI" id="CHEBI:18276"/>
        <dbReference type="ChEBI" id="CHEBI:28938"/>
        <dbReference type="ChEBI" id="CHEBI:30616"/>
        <dbReference type="ChEBI" id="CHEBI:33737"/>
        <dbReference type="ChEBI" id="CHEBI:33738"/>
        <dbReference type="ChEBI" id="CHEBI:43474"/>
        <dbReference type="ChEBI" id="CHEBI:456216"/>
        <dbReference type="EC" id="1.18.6.1"/>
    </reaction>
</comment>
<dbReference type="EC" id="1.18.6.1" evidence="12"/>
<keyword evidence="5" id="KW-0067">ATP-binding</keyword>
<keyword evidence="7 12" id="KW-0408">Iron</keyword>
<dbReference type="PANTHER" id="PTHR43457:SF1">
    <property type="entry name" value="NITROGENASE MOLYBDENUM-IRON PROTEIN ALPHA CHAIN"/>
    <property type="match status" value="1"/>
</dbReference>
<evidence type="ECO:0000256" key="4">
    <source>
        <dbReference type="ARBA" id="ARBA00022741"/>
    </source>
</evidence>
<dbReference type="InterPro" id="IPR000318">
    <property type="entry name" value="Nase_comp1_CS"/>
</dbReference>
<dbReference type="InterPro" id="IPR000510">
    <property type="entry name" value="Nase/OxRdtase_comp1"/>
</dbReference>